<name>A0A6N2KDF3_SALVM</name>
<accession>A0A6N2KDF3</accession>
<reference evidence="2" key="1">
    <citation type="submission" date="2019-03" db="EMBL/GenBank/DDBJ databases">
        <authorList>
            <person name="Mank J."/>
            <person name="Almeida P."/>
        </authorList>
    </citation>
    <scope>NUCLEOTIDE SEQUENCE</scope>
    <source>
        <strain evidence="2">78183</strain>
    </source>
</reference>
<protein>
    <submittedName>
        <fullName evidence="2">Uncharacterized protein</fullName>
    </submittedName>
</protein>
<evidence type="ECO:0000256" key="1">
    <source>
        <dbReference type="SAM" id="MobiDB-lite"/>
    </source>
</evidence>
<dbReference type="EMBL" id="CAADRP010000313">
    <property type="protein sequence ID" value="VFU26470.1"/>
    <property type="molecule type" value="Genomic_DNA"/>
</dbReference>
<organism evidence="2">
    <name type="scientific">Salix viminalis</name>
    <name type="common">Common osier</name>
    <name type="synonym">Basket willow</name>
    <dbReference type="NCBI Taxonomy" id="40686"/>
    <lineage>
        <taxon>Eukaryota</taxon>
        <taxon>Viridiplantae</taxon>
        <taxon>Streptophyta</taxon>
        <taxon>Embryophyta</taxon>
        <taxon>Tracheophyta</taxon>
        <taxon>Spermatophyta</taxon>
        <taxon>Magnoliopsida</taxon>
        <taxon>eudicotyledons</taxon>
        <taxon>Gunneridae</taxon>
        <taxon>Pentapetalae</taxon>
        <taxon>rosids</taxon>
        <taxon>fabids</taxon>
        <taxon>Malpighiales</taxon>
        <taxon>Salicaceae</taxon>
        <taxon>Saliceae</taxon>
        <taxon>Salix</taxon>
    </lineage>
</organism>
<dbReference type="AlphaFoldDB" id="A0A6N2KDF3"/>
<gene>
    <name evidence="2" type="ORF">SVIM_LOCUS70571</name>
</gene>
<evidence type="ECO:0000313" key="2">
    <source>
        <dbReference type="EMBL" id="VFU26470.1"/>
    </source>
</evidence>
<proteinExistence type="predicted"/>
<feature type="region of interest" description="Disordered" evidence="1">
    <location>
        <begin position="51"/>
        <end position="73"/>
    </location>
</feature>
<sequence length="150" mass="16504">MAMSGMDSLGEKATKMREALQESQTITDNVTFLGSFDSRLSILETAIHPTRNGPRTRKIPGGSNNERDDDAEGINLEIRGTNKFRQTGIEPSLKLTFDRMYYRVIATGQYAWASSSSAVGANEVDLGISNVSLEGADLEEEAKIQRRMSI</sequence>